<evidence type="ECO:0000313" key="3">
    <source>
        <dbReference type="Proteomes" id="UP000192513"/>
    </source>
</evidence>
<dbReference type="Proteomes" id="UP000192513">
    <property type="component" value="Unassembled WGS sequence"/>
</dbReference>
<reference evidence="2 3" key="1">
    <citation type="submission" date="2017-02" db="EMBL/GenBank/DDBJ databases">
        <title>The new phylogeny of genus Mycobacterium.</title>
        <authorList>
            <person name="Tortoli E."/>
            <person name="Trovato A."/>
            <person name="Cirillo D.M."/>
        </authorList>
    </citation>
    <scope>NUCLEOTIDE SEQUENCE [LARGE SCALE GENOMIC DNA]</scope>
    <source>
        <strain evidence="2 3">DSM 45000</strain>
    </source>
</reference>
<accession>A0A1X0I7F2</accession>
<feature type="transmembrane region" description="Helical" evidence="1">
    <location>
        <begin position="29"/>
        <end position="51"/>
    </location>
</feature>
<keyword evidence="1" id="KW-0472">Membrane</keyword>
<protein>
    <submittedName>
        <fullName evidence="2">Uncharacterized protein</fullName>
    </submittedName>
</protein>
<evidence type="ECO:0000256" key="1">
    <source>
        <dbReference type="SAM" id="Phobius"/>
    </source>
</evidence>
<evidence type="ECO:0000313" key="2">
    <source>
        <dbReference type="EMBL" id="ORB36237.1"/>
    </source>
</evidence>
<keyword evidence="3" id="KW-1185">Reference proteome</keyword>
<name>A0A1X0I7F2_9MYCO</name>
<keyword evidence="1" id="KW-0812">Transmembrane</keyword>
<sequence length="66" mass="6924">MSGQVLGSQFESVVGTAVLAWANGPLLRFFHTAFVYLPFSLPGLMTLAAMLEGVRAQGKQVANAVG</sequence>
<organism evidence="2 3">
    <name type="scientific">Mycobacterium paraseoulense</name>
    <dbReference type="NCBI Taxonomy" id="590652"/>
    <lineage>
        <taxon>Bacteria</taxon>
        <taxon>Bacillati</taxon>
        <taxon>Actinomycetota</taxon>
        <taxon>Actinomycetes</taxon>
        <taxon>Mycobacteriales</taxon>
        <taxon>Mycobacteriaceae</taxon>
        <taxon>Mycobacterium</taxon>
    </lineage>
</organism>
<dbReference type="AlphaFoldDB" id="A0A1X0I7F2"/>
<gene>
    <name evidence="2" type="ORF">BST39_20995</name>
</gene>
<comment type="caution">
    <text evidence="2">The sequence shown here is derived from an EMBL/GenBank/DDBJ whole genome shotgun (WGS) entry which is preliminary data.</text>
</comment>
<keyword evidence="1" id="KW-1133">Transmembrane helix</keyword>
<proteinExistence type="predicted"/>
<dbReference type="EMBL" id="MVIE01000032">
    <property type="protein sequence ID" value="ORB36237.1"/>
    <property type="molecule type" value="Genomic_DNA"/>
</dbReference>